<dbReference type="KEGG" id="taw:EI545_06090"/>
<dbReference type="Gene3D" id="2.130.10.10">
    <property type="entry name" value="YVTN repeat-like/Quinoprotein amine dehydrogenase"/>
    <property type="match status" value="1"/>
</dbReference>
<evidence type="ECO:0000313" key="3">
    <source>
        <dbReference type="EMBL" id="AZL58439.1"/>
    </source>
</evidence>
<protein>
    <submittedName>
        <fullName evidence="3">DUF4394 domain-containing protein</fullName>
    </submittedName>
</protein>
<reference evidence="3 4" key="1">
    <citation type="submission" date="2018-12" db="EMBL/GenBank/DDBJ databases">
        <title>Complete genome sequencing of Tabrizicola sp. K13M18.</title>
        <authorList>
            <person name="Bae J.-W."/>
        </authorList>
    </citation>
    <scope>NUCLEOTIDE SEQUENCE [LARGE SCALE GENOMIC DNA]</scope>
    <source>
        <strain evidence="3 4">K13M18</strain>
    </source>
</reference>
<dbReference type="SUPFAM" id="SSF50969">
    <property type="entry name" value="YVTN repeat-like/Quinoprotein amine dehydrogenase"/>
    <property type="match status" value="1"/>
</dbReference>
<dbReference type="InterPro" id="IPR011044">
    <property type="entry name" value="Quino_amine_DH_bsu"/>
</dbReference>
<evidence type="ECO:0000313" key="4">
    <source>
        <dbReference type="Proteomes" id="UP000282002"/>
    </source>
</evidence>
<gene>
    <name evidence="3" type="ORF">EI545_06090</name>
</gene>
<feature type="signal peptide" evidence="1">
    <location>
        <begin position="1"/>
        <end position="19"/>
    </location>
</feature>
<feature type="chain" id="PRO_5019348673" evidence="1">
    <location>
        <begin position="20"/>
        <end position="257"/>
    </location>
</feature>
<dbReference type="Proteomes" id="UP000282002">
    <property type="component" value="Chromosome"/>
</dbReference>
<keyword evidence="4" id="KW-1185">Reference proteome</keyword>
<dbReference type="OrthoDB" id="531718at2"/>
<accession>A0A3S8U4G6</accession>
<dbReference type="Pfam" id="PF14339">
    <property type="entry name" value="DUF4394"/>
    <property type="match status" value="1"/>
</dbReference>
<feature type="domain" description="DUF4394" evidence="2">
    <location>
        <begin position="31"/>
        <end position="251"/>
    </location>
</feature>
<sequence>MRILATAALLAGTALPAAAETAIALTGDRTLLTIDTATATVTATVEVQGVTSLLGIDLRPGNGKLYGVTDAQAIVEIDPATGAVTEIATMATPLPLADTPVVVDFNPAADRLRYMTGTTNHRVNVDTGEVTVDGALAFVAEDMHAGEAPNIVAAAYTNSYGKPEKTAMFNIDATISGLIQQTAPNDGTLAAIGKLGVALEGPVGFDVATTADGTNTAWLAANGGIHTVDLATGAVTASWMVTGADAPIRDLTILPAM</sequence>
<dbReference type="InterPro" id="IPR025507">
    <property type="entry name" value="DUF4394"/>
</dbReference>
<evidence type="ECO:0000256" key="1">
    <source>
        <dbReference type="SAM" id="SignalP"/>
    </source>
</evidence>
<organism evidence="3 4">
    <name type="scientific">Tabrizicola piscis</name>
    <dbReference type="NCBI Taxonomy" id="2494374"/>
    <lineage>
        <taxon>Bacteria</taxon>
        <taxon>Pseudomonadati</taxon>
        <taxon>Pseudomonadota</taxon>
        <taxon>Alphaproteobacteria</taxon>
        <taxon>Rhodobacterales</taxon>
        <taxon>Paracoccaceae</taxon>
        <taxon>Tabrizicola</taxon>
    </lineage>
</organism>
<dbReference type="EMBL" id="CP034328">
    <property type="protein sequence ID" value="AZL58439.1"/>
    <property type="molecule type" value="Genomic_DNA"/>
</dbReference>
<dbReference type="RefSeq" id="WP_125324640.1">
    <property type="nucleotide sequence ID" value="NZ_CP034328.1"/>
</dbReference>
<evidence type="ECO:0000259" key="2">
    <source>
        <dbReference type="Pfam" id="PF14339"/>
    </source>
</evidence>
<dbReference type="AlphaFoldDB" id="A0A3S8U4G6"/>
<proteinExistence type="predicted"/>
<dbReference type="InterPro" id="IPR015943">
    <property type="entry name" value="WD40/YVTN_repeat-like_dom_sf"/>
</dbReference>
<keyword evidence="1" id="KW-0732">Signal</keyword>
<name>A0A3S8U4G6_9RHOB</name>